<keyword evidence="2" id="KW-1185">Reference proteome</keyword>
<proteinExistence type="predicted"/>
<dbReference type="EMBL" id="OCNH01000003">
    <property type="protein sequence ID" value="SOD93070.1"/>
    <property type="molecule type" value="Genomic_DNA"/>
</dbReference>
<protein>
    <submittedName>
        <fullName evidence="1">Uncharacterized protein</fullName>
    </submittedName>
</protein>
<evidence type="ECO:0000313" key="1">
    <source>
        <dbReference type="EMBL" id="SOD93070.1"/>
    </source>
</evidence>
<dbReference type="Proteomes" id="UP000219452">
    <property type="component" value="Unassembled WGS sequence"/>
</dbReference>
<organism evidence="1 2">
    <name type="scientific">Spirosoma fluviale</name>
    <dbReference type="NCBI Taxonomy" id="1597977"/>
    <lineage>
        <taxon>Bacteria</taxon>
        <taxon>Pseudomonadati</taxon>
        <taxon>Bacteroidota</taxon>
        <taxon>Cytophagia</taxon>
        <taxon>Cytophagales</taxon>
        <taxon>Cytophagaceae</taxon>
        <taxon>Spirosoma</taxon>
    </lineage>
</organism>
<accession>A0A286GC36</accession>
<reference evidence="2" key="1">
    <citation type="submission" date="2017-09" db="EMBL/GenBank/DDBJ databases">
        <authorList>
            <person name="Varghese N."/>
            <person name="Submissions S."/>
        </authorList>
    </citation>
    <scope>NUCLEOTIDE SEQUENCE [LARGE SCALE GENOMIC DNA]</scope>
    <source>
        <strain evidence="2">DSM 29961</strain>
    </source>
</reference>
<gene>
    <name evidence="1" type="ORF">SAMN06269250_4340</name>
</gene>
<sequence>MPELPIQRSFFKLTPLYVWAKLQPGRYKSMAKLELGPDIHTSMPEPVGWYGLWFGTVTAVE</sequence>
<name>A0A286GC36_9BACT</name>
<evidence type="ECO:0000313" key="2">
    <source>
        <dbReference type="Proteomes" id="UP000219452"/>
    </source>
</evidence>
<dbReference type="AlphaFoldDB" id="A0A286GC36"/>